<sequence>MNNRDLQADLENFEKINKLIPEPTGDFIRDVVAPHALKRAIAAEEEVERLKEEKERILMQMEHLANKPIAVFGEGFGYEEHYRWLKDDLKSLVASIQRIQEGKKSGCLS</sequence>
<reference evidence="2 3" key="1">
    <citation type="submission" date="2022-05" db="EMBL/GenBank/DDBJ databases">
        <title>Genome Sequencing of Bee-Associated Microbes.</title>
        <authorList>
            <person name="Dunlap C."/>
        </authorList>
    </citation>
    <scope>NUCLEOTIDE SEQUENCE [LARGE SCALE GENOMIC DNA]</scope>
    <source>
        <strain evidence="2 3">NRRL B-04010</strain>
    </source>
</reference>
<keyword evidence="1" id="KW-0175">Coiled coil</keyword>
<dbReference type="RefSeq" id="WP_040734821.1">
    <property type="nucleotide sequence ID" value="NZ_JAKOBS010000031.1"/>
</dbReference>
<gene>
    <name evidence="2" type="ORF">M5X12_16725</name>
</gene>
<protein>
    <submittedName>
        <fullName evidence="2">Uncharacterized protein</fullName>
    </submittedName>
</protein>
<evidence type="ECO:0000256" key="1">
    <source>
        <dbReference type="SAM" id="Coils"/>
    </source>
</evidence>
<keyword evidence="3" id="KW-1185">Reference proteome</keyword>
<dbReference type="GeneID" id="94487096"/>
<evidence type="ECO:0000313" key="3">
    <source>
        <dbReference type="Proteomes" id="UP001527181"/>
    </source>
</evidence>
<evidence type="ECO:0000313" key="2">
    <source>
        <dbReference type="EMBL" id="MCY9762218.1"/>
    </source>
</evidence>
<feature type="coiled-coil region" evidence="1">
    <location>
        <begin position="33"/>
        <end position="67"/>
    </location>
</feature>
<dbReference type="Proteomes" id="UP001527181">
    <property type="component" value="Unassembled WGS sequence"/>
</dbReference>
<organism evidence="2 3">
    <name type="scientific">Paenibacillus alvei</name>
    <name type="common">Bacillus alvei</name>
    <dbReference type="NCBI Taxonomy" id="44250"/>
    <lineage>
        <taxon>Bacteria</taxon>
        <taxon>Bacillati</taxon>
        <taxon>Bacillota</taxon>
        <taxon>Bacilli</taxon>
        <taxon>Bacillales</taxon>
        <taxon>Paenibacillaceae</taxon>
        <taxon>Paenibacillus</taxon>
    </lineage>
</organism>
<accession>A0ABT4GZQ3</accession>
<dbReference type="EMBL" id="JAMDNP010000032">
    <property type="protein sequence ID" value="MCY9762218.1"/>
    <property type="molecule type" value="Genomic_DNA"/>
</dbReference>
<comment type="caution">
    <text evidence="2">The sequence shown here is derived from an EMBL/GenBank/DDBJ whole genome shotgun (WGS) entry which is preliminary data.</text>
</comment>
<name>A0ABT4GZQ3_PAEAL</name>
<proteinExistence type="predicted"/>